<protein>
    <submittedName>
        <fullName evidence="1">RNase H-like nuclease</fullName>
    </submittedName>
</protein>
<keyword evidence="2" id="KW-1185">Reference proteome</keyword>
<organism evidence="1 2">
    <name type="scientific">Bacillus capparidis</name>
    <dbReference type="NCBI Taxonomy" id="1840411"/>
    <lineage>
        <taxon>Bacteria</taxon>
        <taxon>Bacillati</taxon>
        <taxon>Bacillota</taxon>
        <taxon>Bacilli</taxon>
        <taxon>Bacillales</taxon>
        <taxon>Bacillaceae</taxon>
        <taxon>Bacillus</taxon>
    </lineage>
</organism>
<evidence type="ECO:0000313" key="2">
    <source>
        <dbReference type="Proteomes" id="UP000674416"/>
    </source>
</evidence>
<proteinExistence type="predicted"/>
<name>A0ABS4CVC2_9BACI</name>
<evidence type="ECO:0000313" key="1">
    <source>
        <dbReference type="EMBL" id="MBP1081472.1"/>
    </source>
</evidence>
<accession>A0ABS4CVC2</accession>
<sequence>MKQFDVESIDGCIAGWVAAMIQHGRSRNSNWNCLSNV</sequence>
<comment type="caution">
    <text evidence="1">The sequence shown here is derived from an EMBL/GenBank/DDBJ whole genome shotgun (WGS) entry which is preliminary data.</text>
</comment>
<dbReference type="Proteomes" id="UP000674416">
    <property type="component" value="Unassembled WGS sequence"/>
</dbReference>
<gene>
    <name evidence="1" type="ORF">JOC74_001965</name>
</gene>
<dbReference type="EMBL" id="JAFDST010000002">
    <property type="protein sequence ID" value="MBP1081472.1"/>
    <property type="molecule type" value="Genomic_DNA"/>
</dbReference>
<reference evidence="1 2" key="1">
    <citation type="submission" date="2021-01" db="EMBL/GenBank/DDBJ databases">
        <title>Genomic Encyclopedia of Type Strains, Phase IV (KMG-IV): sequencing the most valuable type-strain genomes for metagenomic binning, comparative biology and taxonomic classification.</title>
        <authorList>
            <person name="Goeker M."/>
        </authorList>
    </citation>
    <scope>NUCLEOTIDE SEQUENCE [LARGE SCALE GENOMIC DNA]</scope>
    <source>
        <strain evidence="1 2">DSM 103394</strain>
    </source>
</reference>